<dbReference type="Gene3D" id="3.30.420.10">
    <property type="entry name" value="Ribonuclease H-like superfamily/Ribonuclease H"/>
    <property type="match status" value="1"/>
</dbReference>
<feature type="region of interest" description="Disordered" evidence="1">
    <location>
        <begin position="81"/>
        <end position="106"/>
    </location>
</feature>
<sequence length="106" mass="11716">MLTNSRTYDPFAHKARHDVSKIVAKGRTVHLFWVRAHGVFAGNERANKLARRAALITKTAADYDRFPLSYSKEINFNLYTAPDPGKREGGQTGASTPGGSFKGYQS</sequence>
<dbReference type="GO" id="GO:0003676">
    <property type="term" value="F:nucleic acid binding"/>
    <property type="evidence" value="ECO:0007669"/>
    <property type="project" value="InterPro"/>
</dbReference>
<dbReference type="Proteomes" id="UP000299102">
    <property type="component" value="Unassembled WGS sequence"/>
</dbReference>
<evidence type="ECO:0000256" key="1">
    <source>
        <dbReference type="SAM" id="MobiDB-lite"/>
    </source>
</evidence>
<dbReference type="PROSITE" id="PS50879">
    <property type="entry name" value="RNASE_H_1"/>
    <property type="match status" value="1"/>
</dbReference>
<evidence type="ECO:0000313" key="3">
    <source>
        <dbReference type="EMBL" id="GBP79290.1"/>
    </source>
</evidence>
<protein>
    <recommendedName>
        <fullName evidence="2">RNase H type-1 domain-containing protein</fullName>
    </recommendedName>
</protein>
<dbReference type="SUPFAM" id="SSF53098">
    <property type="entry name" value="Ribonuclease H-like"/>
    <property type="match status" value="1"/>
</dbReference>
<dbReference type="GO" id="GO:0004523">
    <property type="term" value="F:RNA-DNA hybrid ribonuclease activity"/>
    <property type="evidence" value="ECO:0007669"/>
    <property type="project" value="InterPro"/>
</dbReference>
<dbReference type="InterPro" id="IPR002156">
    <property type="entry name" value="RNaseH_domain"/>
</dbReference>
<dbReference type="EMBL" id="BGZK01001408">
    <property type="protein sequence ID" value="GBP79290.1"/>
    <property type="molecule type" value="Genomic_DNA"/>
</dbReference>
<accession>A0A4C1YVP7</accession>
<proteinExistence type="predicted"/>
<comment type="caution">
    <text evidence="3">The sequence shown here is derived from an EMBL/GenBank/DDBJ whole genome shotgun (WGS) entry which is preliminary data.</text>
</comment>
<reference evidence="3 4" key="1">
    <citation type="journal article" date="2019" name="Commun. Biol.">
        <title>The bagworm genome reveals a unique fibroin gene that provides high tensile strength.</title>
        <authorList>
            <person name="Kono N."/>
            <person name="Nakamura H."/>
            <person name="Ohtoshi R."/>
            <person name="Tomita M."/>
            <person name="Numata K."/>
            <person name="Arakawa K."/>
        </authorList>
    </citation>
    <scope>NUCLEOTIDE SEQUENCE [LARGE SCALE GENOMIC DNA]</scope>
</reference>
<dbReference type="InterPro" id="IPR036397">
    <property type="entry name" value="RNaseH_sf"/>
</dbReference>
<gene>
    <name evidence="3" type="ORF">EVAR_56220_1</name>
</gene>
<feature type="compositionally biased region" description="Polar residues" evidence="1">
    <location>
        <begin position="93"/>
        <end position="106"/>
    </location>
</feature>
<dbReference type="AlphaFoldDB" id="A0A4C1YVP7"/>
<name>A0A4C1YVP7_EUMVA</name>
<dbReference type="OrthoDB" id="411823at2759"/>
<evidence type="ECO:0000313" key="4">
    <source>
        <dbReference type="Proteomes" id="UP000299102"/>
    </source>
</evidence>
<organism evidence="3 4">
    <name type="scientific">Eumeta variegata</name>
    <name type="common">Bagworm moth</name>
    <name type="synonym">Eumeta japonica</name>
    <dbReference type="NCBI Taxonomy" id="151549"/>
    <lineage>
        <taxon>Eukaryota</taxon>
        <taxon>Metazoa</taxon>
        <taxon>Ecdysozoa</taxon>
        <taxon>Arthropoda</taxon>
        <taxon>Hexapoda</taxon>
        <taxon>Insecta</taxon>
        <taxon>Pterygota</taxon>
        <taxon>Neoptera</taxon>
        <taxon>Endopterygota</taxon>
        <taxon>Lepidoptera</taxon>
        <taxon>Glossata</taxon>
        <taxon>Ditrysia</taxon>
        <taxon>Tineoidea</taxon>
        <taxon>Psychidae</taxon>
        <taxon>Oiketicinae</taxon>
        <taxon>Eumeta</taxon>
    </lineage>
</organism>
<feature type="domain" description="RNase H type-1" evidence="2">
    <location>
        <begin position="1"/>
        <end position="55"/>
    </location>
</feature>
<dbReference type="InterPro" id="IPR012337">
    <property type="entry name" value="RNaseH-like_sf"/>
</dbReference>
<keyword evidence="4" id="KW-1185">Reference proteome</keyword>
<evidence type="ECO:0000259" key="2">
    <source>
        <dbReference type="PROSITE" id="PS50879"/>
    </source>
</evidence>